<organism evidence="1 2">
    <name type="scientific">Artomyces pyxidatus</name>
    <dbReference type="NCBI Taxonomy" id="48021"/>
    <lineage>
        <taxon>Eukaryota</taxon>
        <taxon>Fungi</taxon>
        <taxon>Dikarya</taxon>
        <taxon>Basidiomycota</taxon>
        <taxon>Agaricomycotina</taxon>
        <taxon>Agaricomycetes</taxon>
        <taxon>Russulales</taxon>
        <taxon>Auriscalpiaceae</taxon>
        <taxon>Artomyces</taxon>
    </lineage>
</organism>
<evidence type="ECO:0000313" key="2">
    <source>
        <dbReference type="Proteomes" id="UP000814140"/>
    </source>
</evidence>
<sequence length="471" mass="51408">MLVLFFLAYACLHARSSDGLPTQNGPSILTRANSTAINIPSLVSSPAPCPDADNCRTKYNIVWSSLATIIACVWTAVHRNIPGPSQRRLLRMLEMARVVVVTLFQRLEKARAEAERSWEKGGWRRSDGGAGQFKPEVDADLQDSIPLTNAHPASDNSEEARLALNTLQIALEDGAGRLSGKWTIRHGFFIIMGGLHLYEGGEPRHPLSPIDVVGLVRAGSLVPPTEDEIKLLSQGDALSKGIAVLQILWFIIQYIARRAQGLPISQIEVMTLAYTTITVAMYAFWWYKPLNVGGPIRVVGKTLPERETVDGSGRMLTAEFVLGTQDDYVDLRQQYRVPTFYAGGSIALAQNTFNGNLVALIAAMVFGGVHCAAWDYVFPSRAETLLWRISSTAIIAVPGSLVISVVLTLCMNNTALEAVGNLIVALAFLLSDPLYVVARVVLLTLSFTSLRTLPAGAYQTVQWTIRIPHVS</sequence>
<proteinExistence type="predicted"/>
<dbReference type="Proteomes" id="UP000814140">
    <property type="component" value="Unassembled WGS sequence"/>
</dbReference>
<name>A0ACB8SUD0_9AGAM</name>
<comment type="caution">
    <text evidence="1">The sequence shown here is derived from an EMBL/GenBank/DDBJ whole genome shotgun (WGS) entry which is preliminary data.</text>
</comment>
<dbReference type="EMBL" id="MU277222">
    <property type="protein sequence ID" value="KAI0060050.1"/>
    <property type="molecule type" value="Genomic_DNA"/>
</dbReference>
<reference evidence="1" key="2">
    <citation type="journal article" date="2022" name="New Phytol.">
        <title>Evolutionary transition to the ectomycorrhizal habit in the genomes of a hyperdiverse lineage of mushroom-forming fungi.</title>
        <authorList>
            <person name="Looney B."/>
            <person name="Miyauchi S."/>
            <person name="Morin E."/>
            <person name="Drula E."/>
            <person name="Courty P.E."/>
            <person name="Kohler A."/>
            <person name="Kuo A."/>
            <person name="LaButti K."/>
            <person name="Pangilinan J."/>
            <person name="Lipzen A."/>
            <person name="Riley R."/>
            <person name="Andreopoulos W."/>
            <person name="He G."/>
            <person name="Johnson J."/>
            <person name="Nolan M."/>
            <person name="Tritt A."/>
            <person name="Barry K.W."/>
            <person name="Grigoriev I.V."/>
            <person name="Nagy L.G."/>
            <person name="Hibbett D."/>
            <person name="Henrissat B."/>
            <person name="Matheny P.B."/>
            <person name="Labbe J."/>
            <person name="Martin F.M."/>
        </authorList>
    </citation>
    <scope>NUCLEOTIDE SEQUENCE</scope>
    <source>
        <strain evidence="1">HHB10654</strain>
    </source>
</reference>
<protein>
    <submittedName>
        <fullName evidence="1">Uncharacterized protein</fullName>
    </submittedName>
</protein>
<keyword evidence="2" id="KW-1185">Reference proteome</keyword>
<accession>A0ACB8SUD0</accession>
<reference evidence="1" key="1">
    <citation type="submission" date="2021-03" db="EMBL/GenBank/DDBJ databases">
        <authorList>
            <consortium name="DOE Joint Genome Institute"/>
            <person name="Ahrendt S."/>
            <person name="Looney B.P."/>
            <person name="Miyauchi S."/>
            <person name="Morin E."/>
            <person name="Drula E."/>
            <person name="Courty P.E."/>
            <person name="Chicoki N."/>
            <person name="Fauchery L."/>
            <person name="Kohler A."/>
            <person name="Kuo A."/>
            <person name="Labutti K."/>
            <person name="Pangilinan J."/>
            <person name="Lipzen A."/>
            <person name="Riley R."/>
            <person name="Andreopoulos W."/>
            <person name="He G."/>
            <person name="Johnson J."/>
            <person name="Barry K.W."/>
            <person name="Grigoriev I.V."/>
            <person name="Nagy L."/>
            <person name="Hibbett D."/>
            <person name="Henrissat B."/>
            <person name="Matheny P.B."/>
            <person name="Labbe J."/>
            <person name="Martin F."/>
        </authorList>
    </citation>
    <scope>NUCLEOTIDE SEQUENCE</scope>
    <source>
        <strain evidence="1">HHB10654</strain>
    </source>
</reference>
<gene>
    <name evidence="1" type="ORF">BV25DRAFT_1918163</name>
</gene>
<evidence type="ECO:0000313" key="1">
    <source>
        <dbReference type="EMBL" id="KAI0060050.1"/>
    </source>
</evidence>